<dbReference type="InterPro" id="IPR011659">
    <property type="entry name" value="WD40"/>
</dbReference>
<dbReference type="Pfam" id="PF07676">
    <property type="entry name" value="PD40"/>
    <property type="match status" value="2"/>
</dbReference>
<keyword evidence="2" id="KW-1185">Reference proteome</keyword>
<accession>A0A0D0G199</accession>
<dbReference type="InterPro" id="IPR011042">
    <property type="entry name" value="6-blade_b-propeller_TolB-like"/>
</dbReference>
<dbReference type="STRING" id="1503925.TH53_02750"/>
<protein>
    <recommendedName>
        <fullName evidence="3">WD40-like Beta Propeller Repeat</fullName>
    </recommendedName>
</protein>
<dbReference type="Gene3D" id="2.120.10.30">
    <property type="entry name" value="TolB, C-terminal domain"/>
    <property type="match status" value="1"/>
</dbReference>
<sequence length="357" mass="39863">MSILFLILLQIINKREIKLAMNRFKPLAYAAAGLLIGLVNLSYSQVVSGKRQAIPDGNRQLILTEPAELFMPGLVSTKNADVKITFSPDGKHMLWGGIDWLEDRKDMDIWQSVEVNGQWTKPERVTFDTDSNDFDPFFSPDGSGVYFFSNRSGGFGGDDIYFASYNKESDRFAEPVNLGPEINTSENEWAPVTNAKGNKFIFSSNGHGGYGGQDLFVCSISQTNTRDSSGQSAISVFGKPLFFSKAVNLGPSINSADNDFDAVVLPDETIVFTAEKMKTSTDKKADLYISYYNSAGYSPAVKLPEQINSPEFWTFGPSVNLTEPNYLYFSSHQAKSMGRTDIYRIKFKMIDNLRYRK</sequence>
<comment type="caution">
    <text evidence="1">The sequence shown here is derived from an EMBL/GenBank/DDBJ whole genome shotgun (WGS) entry which is preliminary data.</text>
</comment>
<name>A0A0D0G199_9SPHI</name>
<organism evidence="1 2">
    <name type="scientific">Pedobacter lusitanus</name>
    <dbReference type="NCBI Taxonomy" id="1503925"/>
    <lineage>
        <taxon>Bacteria</taxon>
        <taxon>Pseudomonadati</taxon>
        <taxon>Bacteroidota</taxon>
        <taxon>Sphingobacteriia</taxon>
        <taxon>Sphingobacteriales</taxon>
        <taxon>Sphingobacteriaceae</taxon>
        <taxon>Pedobacter</taxon>
    </lineage>
</organism>
<dbReference type="EMBL" id="JXRA01000010">
    <property type="protein sequence ID" value="KIO78574.1"/>
    <property type="molecule type" value="Genomic_DNA"/>
</dbReference>
<evidence type="ECO:0000313" key="1">
    <source>
        <dbReference type="EMBL" id="KIO78574.1"/>
    </source>
</evidence>
<dbReference type="AlphaFoldDB" id="A0A0D0G199"/>
<proteinExistence type="predicted"/>
<evidence type="ECO:0000313" key="2">
    <source>
        <dbReference type="Proteomes" id="UP000032049"/>
    </source>
</evidence>
<dbReference type="SUPFAM" id="SSF82171">
    <property type="entry name" value="DPP6 N-terminal domain-like"/>
    <property type="match status" value="1"/>
</dbReference>
<evidence type="ECO:0008006" key="3">
    <source>
        <dbReference type="Google" id="ProtNLM"/>
    </source>
</evidence>
<dbReference type="Proteomes" id="UP000032049">
    <property type="component" value="Unassembled WGS sequence"/>
</dbReference>
<gene>
    <name evidence="1" type="ORF">TH53_02750</name>
</gene>
<reference evidence="1 2" key="1">
    <citation type="submission" date="2015-01" db="EMBL/GenBank/DDBJ databases">
        <title>Draft genome sequence of Pedobacter sp. NL19 isolated from sludge of an effluent treatment pond in an abandoned uranium mine.</title>
        <authorList>
            <person name="Santos T."/>
            <person name="Caetano T."/>
            <person name="Covas C."/>
            <person name="Cruz A."/>
            <person name="Mendo S."/>
        </authorList>
    </citation>
    <scope>NUCLEOTIDE SEQUENCE [LARGE SCALE GENOMIC DNA]</scope>
    <source>
        <strain evidence="1 2">NL19</strain>
    </source>
</reference>